<dbReference type="AlphaFoldDB" id="A0A8C9A3Z2"/>
<sequence>RLPWGQRGQAGGGRDLSSRMDKHSQNIEDTNIEEQNCPELIFRHFKENKVEIASAITKPFPFLMSLRDRSFISEQMFENFQEACRNLVPVARVIYDVLSELEKTFDLSLLETLFSNVHLKTYPDLNEIFRSFQNENLLFSAVLCQLASPNEEWSQEGSPAHTCAPRRNSV</sequence>
<dbReference type="InterPro" id="IPR004865">
    <property type="entry name" value="HSR_dom"/>
</dbReference>
<proteinExistence type="predicted"/>
<protein>
    <submittedName>
        <fullName evidence="3">SP140 nuclear body protein</fullName>
    </submittedName>
</protein>
<evidence type="ECO:0000313" key="4">
    <source>
        <dbReference type="Proteomes" id="UP000694414"/>
    </source>
</evidence>
<dbReference type="PANTHER" id="PTHR46386:SF8">
    <property type="entry name" value="NUCLEAR BODY PROTEIN SP140"/>
    <property type="match status" value="1"/>
</dbReference>
<organism evidence="3 4">
    <name type="scientific">Prolemur simus</name>
    <name type="common">Greater bamboo lemur</name>
    <name type="synonym">Hapalemur simus</name>
    <dbReference type="NCBI Taxonomy" id="1328070"/>
    <lineage>
        <taxon>Eukaryota</taxon>
        <taxon>Metazoa</taxon>
        <taxon>Chordata</taxon>
        <taxon>Craniata</taxon>
        <taxon>Vertebrata</taxon>
        <taxon>Euteleostomi</taxon>
        <taxon>Mammalia</taxon>
        <taxon>Eutheria</taxon>
        <taxon>Euarchontoglires</taxon>
        <taxon>Primates</taxon>
        <taxon>Strepsirrhini</taxon>
        <taxon>Lemuriformes</taxon>
        <taxon>Lemuridae</taxon>
        <taxon>Prolemur</taxon>
    </lineage>
</organism>
<feature type="region of interest" description="Disordered" evidence="1">
    <location>
        <begin position="1"/>
        <end position="30"/>
    </location>
</feature>
<dbReference type="GO" id="GO:0005634">
    <property type="term" value="C:nucleus"/>
    <property type="evidence" value="ECO:0007669"/>
    <property type="project" value="InterPro"/>
</dbReference>
<gene>
    <name evidence="3" type="primary">SP140</name>
</gene>
<evidence type="ECO:0000313" key="3">
    <source>
        <dbReference type="Ensembl" id="ENSPSMP00000024610.1"/>
    </source>
</evidence>
<dbReference type="InterPro" id="IPR043563">
    <property type="entry name" value="Sp110/Sp140/Sp140L-like"/>
</dbReference>
<dbReference type="Pfam" id="PF03172">
    <property type="entry name" value="HSR"/>
    <property type="match status" value="1"/>
</dbReference>
<reference evidence="3" key="2">
    <citation type="submission" date="2025-09" db="UniProtKB">
        <authorList>
            <consortium name="Ensembl"/>
        </authorList>
    </citation>
    <scope>IDENTIFICATION</scope>
</reference>
<feature type="domain" description="HSR" evidence="2">
    <location>
        <begin position="21"/>
        <end position="137"/>
    </location>
</feature>
<dbReference type="GO" id="GO:0000981">
    <property type="term" value="F:DNA-binding transcription factor activity, RNA polymerase II-specific"/>
    <property type="evidence" value="ECO:0007669"/>
    <property type="project" value="TreeGrafter"/>
</dbReference>
<accession>A0A8C9A3Z2</accession>
<dbReference type="PANTHER" id="PTHR46386">
    <property type="entry name" value="NUCLEAR BODY PROTEIN SP140"/>
    <property type="match status" value="1"/>
</dbReference>
<dbReference type="PROSITE" id="PS51414">
    <property type="entry name" value="HSR"/>
    <property type="match status" value="1"/>
</dbReference>
<dbReference type="Proteomes" id="UP000694414">
    <property type="component" value="Unplaced"/>
</dbReference>
<keyword evidence="4" id="KW-1185">Reference proteome</keyword>
<name>A0A8C9A3Z2_PROSS</name>
<dbReference type="Ensembl" id="ENSPSMT00000028544.1">
    <property type="protein sequence ID" value="ENSPSMP00000024610.1"/>
    <property type="gene ID" value="ENSPSMG00000017337.1"/>
</dbReference>
<dbReference type="GeneTree" id="ENSGT00940000162129"/>
<reference evidence="3" key="1">
    <citation type="submission" date="2025-08" db="UniProtKB">
        <authorList>
            <consortium name="Ensembl"/>
        </authorList>
    </citation>
    <scope>IDENTIFICATION</scope>
</reference>
<feature type="compositionally biased region" description="Basic and acidic residues" evidence="1">
    <location>
        <begin position="16"/>
        <end position="26"/>
    </location>
</feature>
<evidence type="ECO:0000256" key="1">
    <source>
        <dbReference type="SAM" id="MobiDB-lite"/>
    </source>
</evidence>
<evidence type="ECO:0000259" key="2">
    <source>
        <dbReference type="PROSITE" id="PS51414"/>
    </source>
</evidence>